<dbReference type="GO" id="GO:0022857">
    <property type="term" value="F:transmembrane transporter activity"/>
    <property type="evidence" value="ECO:0007669"/>
    <property type="project" value="InterPro"/>
</dbReference>
<dbReference type="SUPFAM" id="SSF103473">
    <property type="entry name" value="MFS general substrate transporter"/>
    <property type="match status" value="1"/>
</dbReference>
<feature type="domain" description="Major facilitator superfamily (MFS) profile" evidence="7">
    <location>
        <begin position="274"/>
        <end position="468"/>
    </location>
</feature>
<dbReference type="Pfam" id="PF11700">
    <property type="entry name" value="ATG22"/>
    <property type="match status" value="1"/>
</dbReference>
<evidence type="ECO:0000256" key="5">
    <source>
        <dbReference type="ARBA" id="ARBA00023136"/>
    </source>
</evidence>
<dbReference type="AlphaFoldDB" id="A0A927PZP7"/>
<gene>
    <name evidence="8" type="ORF">IE331_07930</name>
</gene>
<feature type="transmembrane region" description="Helical" evidence="6">
    <location>
        <begin position="430"/>
        <end position="449"/>
    </location>
</feature>
<keyword evidence="4 6" id="KW-1133">Transmembrane helix</keyword>
<evidence type="ECO:0000256" key="1">
    <source>
        <dbReference type="ARBA" id="ARBA00004651"/>
    </source>
</evidence>
<comment type="caution">
    <text evidence="8">The sequence shown here is derived from an EMBL/GenBank/DDBJ whole genome shotgun (WGS) entry which is preliminary data.</text>
</comment>
<keyword evidence="9" id="KW-1185">Reference proteome</keyword>
<dbReference type="InterPro" id="IPR024671">
    <property type="entry name" value="Atg22-like"/>
</dbReference>
<feature type="transmembrane region" description="Helical" evidence="6">
    <location>
        <begin position="144"/>
        <end position="164"/>
    </location>
</feature>
<dbReference type="GO" id="GO:0005886">
    <property type="term" value="C:plasma membrane"/>
    <property type="evidence" value="ECO:0007669"/>
    <property type="project" value="UniProtKB-SubCell"/>
</dbReference>
<reference evidence="8" key="1">
    <citation type="submission" date="2020-09" db="EMBL/GenBank/DDBJ databases">
        <title>Nocardioides sp. strain MJB4 16S ribosomal RNA gene Genome sequencing and assembly.</title>
        <authorList>
            <person name="Kim I."/>
        </authorList>
    </citation>
    <scope>NUCLEOTIDE SEQUENCE</scope>
    <source>
        <strain evidence="8">MJB4</strain>
    </source>
</reference>
<dbReference type="InterPro" id="IPR050495">
    <property type="entry name" value="ATG22/LtaA_families"/>
</dbReference>
<dbReference type="PROSITE" id="PS50850">
    <property type="entry name" value="MFS"/>
    <property type="match status" value="1"/>
</dbReference>
<feature type="transmembrane region" description="Helical" evidence="6">
    <location>
        <begin position="367"/>
        <end position="389"/>
    </location>
</feature>
<name>A0A927PZP7_9ACTN</name>
<feature type="transmembrane region" description="Helical" evidence="6">
    <location>
        <begin position="120"/>
        <end position="138"/>
    </location>
</feature>
<evidence type="ECO:0000256" key="2">
    <source>
        <dbReference type="ARBA" id="ARBA00022448"/>
    </source>
</evidence>
<keyword evidence="2" id="KW-0813">Transport</keyword>
<evidence type="ECO:0000313" key="8">
    <source>
        <dbReference type="EMBL" id="MBD8869550.1"/>
    </source>
</evidence>
<feature type="transmembrane region" description="Helical" evidence="6">
    <location>
        <begin position="215"/>
        <end position="237"/>
    </location>
</feature>
<evidence type="ECO:0000256" key="4">
    <source>
        <dbReference type="ARBA" id="ARBA00022989"/>
    </source>
</evidence>
<dbReference type="RefSeq" id="WP_192142326.1">
    <property type="nucleotide sequence ID" value="NZ_JACYXZ010000002.1"/>
</dbReference>
<proteinExistence type="predicted"/>
<feature type="transmembrane region" description="Helical" evidence="6">
    <location>
        <begin position="89"/>
        <end position="108"/>
    </location>
</feature>
<feature type="transmembrane region" description="Helical" evidence="6">
    <location>
        <begin position="276"/>
        <end position="299"/>
    </location>
</feature>
<dbReference type="Proteomes" id="UP000616839">
    <property type="component" value="Unassembled WGS sequence"/>
</dbReference>
<organism evidence="8 9">
    <name type="scientific">Nocardioides donggukensis</name>
    <dbReference type="NCBI Taxonomy" id="2774019"/>
    <lineage>
        <taxon>Bacteria</taxon>
        <taxon>Bacillati</taxon>
        <taxon>Actinomycetota</taxon>
        <taxon>Actinomycetes</taxon>
        <taxon>Propionibacteriales</taxon>
        <taxon>Nocardioidaceae</taxon>
        <taxon>Nocardioides</taxon>
    </lineage>
</organism>
<dbReference type="PANTHER" id="PTHR23519">
    <property type="entry name" value="AUTOPHAGY-RELATED PROTEIN 22"/>
    <property type="match status" value="1"/>
</dbReference>
<evidence type="ECO:0000256" key="6">
    <source>
        <dbReference type="SAM" id="Phobius"/>
    </source>
</evidence>
<feature type="transmembrane region" description="Helical" evidence="6">
    <location>
        <begin position="185"/>
        <end position="209"/>
    </location>
</feature>
<protein>
    <submittedName>
        <fullName evidence="8">MFS transporter</fullName>
    </submittedName>
</protein>
<dbReference type="InterPro" id="IPR020846">
    <property type="entry name" value="MFS_dom"/>
</dbReference>
<keyword evidence="3 6" id="KW-0812">Transmembrane</keyword>
<dbReference type="Gene3D" id="1.20.1250.20">
    <property type="entry name" value="MFS general substrate transporter like domains"/>
    <property type="match status" value="1"/>
</dbReference>
<feature type="transmembrane region" description="Helical" evidence="6">
    <location>
        <begin position="311"/>
        <end position="329"/>
    </location>
</feature>
<dbReference type="InterPro" id="IPR036259">
    <property type="entry name" value="MFS_trans_sf"/>
</dbReference>
<evidence type="ECO:0000259" key="7">
    <source>
        <dbReference type="PROSITE" id="PS50850"/>
    </source>
</evidence>
<feature type="transmembrane region" description="Helical" evidence="6">
    <location>
        <begin position="401"/>
        <end position="424"/>
    </location>
</feature>
<accession>A0A927PZP7</accession>
<feature type="transmembrane region" description="Helical" evidence="6">
    <location>
        <begin position="341"/>
        <end position="361"/>
    </location>
</feature>
<keyword evidence="5 6" id="KW-0472">Membrane</keyword>
<evidence type="ECO:0000313" key="9">
    <source>
        <dbReference type="Proteomes" id="UP000616839"/>
    </source>
</evidence>
<comment type="subcellular location">
    <subcellularLocation>
        <location evidence="1">Cell membrane</location>
        <topology evidence="1">Multi-pass membrane protein</topology>
    </subcellularLocation>
</comment>
<sequence length="468" mass="50136">MPDDADAPGPAGPGGVADLRPLARAREQKAWYWYDWANSAYVTTIATVLFAPYLITVAEQAACGFMGEAGNPCREDLSVLGLTVAPGSLPSYIITFSTILSAVLLPLLGAVADRTANKKGMLAGFAWVGAGFASLLFFCTDGNWQIGAIAVIGANLCLGASTVVNDAILPLIADEEERDRVSSRGWAWGYLGGGLLLAINLAVVQLLPFGIDTSLAVRLSMLSAAIWWAAFTFIPYLRLQNRAPTHVVPESGGIVQQSFGQLWATLKDLRNYPMALTFLLAYLFFNDGIQTVIVSSSTFGEKELGFETGTLITTILLVQFVAFFGALVFGRAADRFGAKRVILTGLVVWMLIVTLALVVPAGEALPFYALGVAIGIVLGGTQALARSYFSLLIPQGREGEFFSFYHAMDRGTSWFGTLTFGLVFQLTGSYRPAIFALIGFFVIGGLLLLRVDTARGIREAGNQRPSVI</sequence>
<dbReference type="PANTHER" id="PTHR23519:SF1">
    <property type="entry name" value="AUTOPHAGY-RELATED PROTEIN 22"/>
    <property type="match status" value="1"/>
</dbReference>
<dbReference type="EMBL" id="JACYXZ010000002">
    <property type="protein sequence ID" value="MBD8869550.1"/>
    <property type="molecule type" value="Genomic_DNA"/>
</dbReference>
<evidence type="ECO:0000256" key="3">
    <source>
        <dbReference type="ARBA" id="ARBA00022692"/>
    </source>
</evidence>